<dbReference type="AlphaFoldDB" id="A0A9P6AV34"/>
<organism evidence="1 2">
    <name type="scientific">Hydnum rufescens UP504</name>
    <dbReference type="NCBI Taxonomy" id="1448309"/>
    <lineage>
        <taxon>Eukaryota</taxon>
        <taxon>Fungi</taxon>
        <taxon>Dikarya</taxon>
        <taxon>Basidiomycota</taxon>
        <taxon>Agaricomycotina</taxon>
        <taxon>Agaricomycetes</taxon>
        <taxon>Cantharellales</taxon>
        <taxon>Hydnaceae</taxon>
        <taxon>Hydnum</taxon>
    </lineage>
</organism>
<name>A0A9P6AV34_9AGAM</name>
<sequence length="242" mass="26792">MSPQACQTPSRPLDDSLCVVSMRGTLGIPSCEAPCSWRHWSLTPCLPTQFARWRASHHVPSALCHPLRSRSLCRSGFMVCSLISGVTESFGPILNPFPRGDGEALVGNHFHPTPLLFTCVELPDALFSQFSSAIPCKIWQPAHPVQREQPPIEKLLPPSPLNSTVERIVVYNYNRLLRVQRVQSTAKRPFTFVIFGTFTVICASRSMPQAPQFRQSTSADFELDAPPPPAATMLVEQVNNGQ</sequence>
<dbReference type="Proteomes" id="UP000886523">
    <property type="component" value="Unassembled WGS sequence"/>
</dbReference>
<accession>A0A9P6AV34</accession>
<evidence type="ECO:0000313" key="2">
    <source>
        <dbReference type="Proteomes" id="UP000886523"/>
    </source>
</evidence>
<evidence type="ECO:0000313" key="1">
    <source>
        <dbReference type="EMBL" id="KAF9512486.1"/>
    </source>
</evidence>
<gene>
    <name evidence="1" type="ORF">BS47DRAFT_1062702</name>
</gene>
<comment type="caution">
    <text evidence="1">The sequence shown here is derived from an EMBL/GenBank/DDBJ whole genome shotgun (WGS) entry which is preliminary data.</text>
</comment>
<reference evidence="1" key="1">
    <citation type="journal article" date="2020" name="Nat. Commun.">
        <title>Large-scale genome sequencing of mycorrhizal fungi provides insights into the early evolution of symbiotic traits.</title>
        <authorList>
            <person name="Miyauchi S."/>
            <person name="Kiss E."/>
            <person name="Kuo A."/>
            <person name="Drula E."/>
            <person name="Kohler A."/>
            <person name="Sanchez-Garcia M."/>
            <person name="Morin E."/>
            <person name="Andreopoulos B."/>
            <person name="Barry K.W."/>
            <person name="Bonito G."/>
            <person name="Buee M."/>
            <person name="Carver A."/>
            <person name="Chen C."/>
            <person name="Cichocki N."/>
            <person name="Clum A."/>
            <person name="Culley D."/>
            <person name="Crous P.W."/>
            <person name="Fauchery L."/>
            <person name="Girlanda M."/>
            <person name="Hayes R.D."/>
            <person name="Keri Z."/>
            <person name="LaButti K."/>
            <person name="Lipzen A."/>
            <person name="Lombard V."/>
            <person name="Magnuson J."/>
            <person name="Maillard F."/>
            <person name="Murat C."/>
            <person name="Nolan M."/>
            <person name="Ohm R.A."/>
            <person name="Pangilinan J."/>
            <person name="Pereira M.F."/>
            <person name="Perotto S."/>
            <person name="Peter M."/>
            <person name="Pfister S."/>
            <person name="Riley R."/>
            <person name="Sitrit Y."/>
            <person name="Stielow J.B."/>
            <person name="Szollosi G."/>
            <person name="Zifcakova L."/>
            <person name="Stursova M."/>
            <person name="Spatafora J.W."/>
            <person name="Tedersoo L."/>
            <person name="Vaario L.M."/>
            <person name="Yamada A."/>
            <person name="Yan M."/>
            <person name="Wang P."/>
            <person name="Xu J."/>
            <person name="Bruns T."/>
            <person name="Baldrian P."/>
            <person name="Vilgalys R."/>
            <person name="Dunand C."/>
            <person name="Henrissat B."/>
            <person name="Grigoriev I.V."/>
            <person name="Hibbett D."/>
            <person name="Nagy L.G."/>
            <person name="Martin F.M."/>
        </authorList>
    </citation>
    <scope>NUCLEOTIDE SEQUENCE</scope>
    <source>
        <strain evidence="1">UP504</strain>
    </source>
</reference>
<keyword evidence="2" id="KW-1185">Reference proteome</keyword>
<proteinExistence type="predicted"/>
<protein>
    <submittedName>
        <fullName evidence="1">Uncharacterized protein</fullName>
    </submittedName>
</protein>
<dbReference type="EMBL" id="MU128986">
    <property type="protein sequence ID" value="KAF9512486.1"/>
    <property type="molecule type" value="Genomic_DNA"/>
</dbReference>